<gene>
    <name evidence="5" type="ORF">F53441_10909</name>
</gene>
<dbReference type="GO" id="GO:0005525">
    <property type="term" value="F:GTP binding"/>
    <property type="evidence" value="ECO:0007669"/>
    <property type="project" value="InterPro"/>
</dbReference>
<evidence type="ECO:0000313" key="6">
    <source>
        <dbReference type="Proteomes" id="UP000605986"/>
    </source>
</evidence>
<dbReference type="PROSITE" id="PS51388">
    <property type="entry name" value="GED"/>
    <property type="match status" value="1"/>
</dbReference>
<evidence type="ECO:0000313" key="5">
    <source>
        <dbReference type="EMBL" id="KAF4445360.1"/>
    </source>
</evidence>
<dbReference type="InterPro" id="IPR030381">
    <property type="entry name" value="G_DYNAMIN_dom"/>
</dbReference>
<dbReference type="GO" id="GO:0005874">
    <property type="term" value="C:microtubule"/>
    <property type="evidence" value="ECO:0007669"/>
    <property type="project" value="TreeGrafter"/>
</dbReference>
<keyword evidence="2" id="KW-0342">GTP-binding</keyword>
<dbReference type="Proteomes" id="UP000605986">
    <property type="component" value="Unassembled WGS sequence"/>
</dbReference>
<dbReference type="Pfam" id="PF00350">
    <property type="entry name" value="Dynamin_N"/>
    <property type="match status" value="1"/>
</dbReference>
<keyword evidence="1" id="KW-0547">Nucleotide-binding</keyword>
<dbReference type="PANTHER" id="PTHR11566">
    <property type="entry name" value="DYNAMIN"/>
    <property type="match status" value="1"/>
</dbReference>
<dbReference type="GO" id="GO:0048312">
    <property type="term" value="P:intracellular distribution of mitochondria"/>
    <property type="evidence" value="ECO:0007669"/>
    <property type="project" value="TreeGrafter"/>
</dbReference>
<dbReference type="InterPro" id="IPR022812">
    <property type="entry name" value="Dynamin"/>
</dbReference>
<dbReference type="SMART" id="SM00053">
    <property type="entry name" value="DYNc"/>
    <property type="match status" value="1"/>
</dbReference>
<dbReference type="InterPro" id="IPR045063">
    <property type="entry name" value="Dynamin_N"/>
</dbReference>
<feature type="domain" description="GED" evidence="3">
    <location>
        <begin position="614"/>
        <end position="705"/>
    </location>
</feature>
<evidence type="ECO:0000256" key="2">
    <source>
        <dbReference type="ARBA" id="ARBA00023134"/>
    </source>
</evidence>
<dbReference type="GO" id="GO:0000266">
    <property type="term" value="P:mitochondrial fission"/>
    <property type="evidence" value="ECO:0007669"/>
    <property type="project" value="TreeGrafter"/>
</dbReference>
<dbReference type="SUPFAM" id="SSF52540">
    <property type="entry name" value="P-loop containing nucleoside triphosphate hydrolases"/>
    <property type="match status" value="1"/>
</dbReference>
<reference evidence="5" key="1">
    <citation type="submission" date="2020-01" db="EMBL/GenBank/DDBJ databases">
        <title>Identification and distribution of gene clusters putatively required for synthesis of sphingolipid metabolism inhibitors in phylogenetically diverse species of the filamentous fungus Fusarium.</title>
        <authorList>
            <person name="Kim H.-S."/>
            <person name="Busman M."/>
            <person name="Brown D.W."/>
            <person name="Divon H."/>
            <person name="Uhlig S."/>
            <person name="Proctor R.H."/>
        </authorList>
    </citation>
    <scope>NUCLEOTIDE SEQUENCE</scope>
    <source>
        <strain evidence="5">NRRL 53441</strain>
    </source>
</reference>
<dbReference type="InterPro" id="IPR027417">
    <property type="entry name" value="P-loop_NTPase"/>
</dbReference>
<organism evidence="5 6">
    <name type="scientific">Fusarium austroafricanum</name>
    <dbReference type="NCBI Taxonomy" id="2364996"/>
    <lineage>
        <taxon>Eukaryota</taxon>
        <taxon>Fungi</taxon>
        <taxon>Dikarya</taxon>
        <taxon>Ascomycota</taxon>
        <taxon>Pezizomycotina</taxon>
        <taxon>Sordariomycetes</taxon>
        <taxon>Hypocreomycetidae</taxon>
        <taxon>Hypocreales</taxon>
        <taxon>Nectriaceae</taxon>
        <taxon>Fusarium</taxon>
        <taxon>Fusarium concolor species complex</taxon>
    </lineage>
</organism>
<dbReference type="GO" id="GO:0008017">
    <property type="term" value="F:microtubule binding"/>
    <property type="evidence" value="ECO:0007669"/>
    <property type="project" value="TreeGrafter"/>
</dbReference>
<protein>
    <recommendedName>
        <fullName evidence="7">GED domain-containing protein</fullName>
    </recommendedName>
</protein>
<evidence type="ECO:0000256" key="1">
    <source>
        <dbReference type="ARBA" id="ARBA00022741"/>
    </source>
</evidence>
<dbReference type="CDD" id="cd08771">
    <property type="entry name" value="DLP_1"/>
    <property type="match status" value="1"/>
</dbReference>
<comment type="caution">
    <text evidence="5">The sequence shown here is derived from an EMBL/GenBank/DDBJ whole genome shotgun (WGS) entry which is preliminary data.</text>
</comment>
<keyword evidence="6" id="KW-1185">Reference proteome</keyword>
<dbReference type="InterPro" id="IPR000375">
    <property type="entry name" value="Dynamin_stalk"/>
</dbReference>
<evidence type="ECO:0000259" key="3">
    <source>
        <dbReference type="PROSITE" id="PS51388"/>
    </source>
</evidence>
<dbReference type="InterPro" id="IPR003130">
    <property type="entry name" value="GED"/>
</dbReference>
<dbReference type="PANTHER" id="PTHR11566:SF21">
    <property type="entry name" value="DYNAMIN RELATED PROTEIN 1, ISOFORM A"/>
    <property type="match status" value="1"/>
</dbReference>
<dbReference type="Pfam" id="PF02212">
    <property type="entry name" value="GED"/>
    <property type="match status" value="1"/>
</dbReference>
<dbReference type="GO" id="GO:0016559">
    <property type="term" value="P:peroxisome fission"/>
    <property type="evidence" value="ECO:0007669"/>
    <property type="project" value="TreeGrafter"/>
</dbReference>
<feature type="domain" description="Dynamin-type G" evidence="4">
    <location>
        <begin position="37"/>
        <end position="311"/>
    </location>
</feature>
<proteinExistence type="predicted"/>
<dbReference type="EMBL" id="JAADJG010000529">
    <property type="protein sequence ID" value="KAF4445360.1"/>
    <property type="molecule type" value="Genomic_DNA"/>
</dbReference>
<dbReference type="Gene3D" id="3.40.50.300">
    <property type="entry name" value="P-loop containing nucleotide triphosphate hydrolases"/>
    <property type="match status" value="1"/>
</dbReference>
<dbReference type="InterPro" id="IPR020850">
    <property type="entry name" value="GED_dom"/>
</dbReference>
<dbReference type="GO" id="GO:0005739">
    <property type="term" value="C:mitochondrion"/>
    <property type="evidence" value="ECO:0007669"/>
    <property type="project" value="TreeGrafter"/>
</dbReference>
<accession>A0A8H4K636</accession>
<dbReference type="PRINTS" id="PR00195">
    <property type="entry name" value="DYNAMIN"/>
</dbReference>
<dbReference type="OrthoDB" id="415706at2759"/>
<dbReference type="GO" id="GO:0016020">
    <property type="term" value="C:membrane"/>
    <property type="evidence" value="ECO:0007669"/>
    <property type="project" value="TreeGrafter"/>
</dbReference>
<dbReference type="PROSITE" id="PS51718">
    <property type="entry name" value="G_DYNAMIN_2"/>
    <property type="match status" value="1"/>
</dbReference>
<evidence type="ECO:0008006" key="7">
    <source>
        <dbReference type="Google" id="ProtNLM"/>
    </source>
</evidence>
<dbReference type="AlphaFoldDB" id="A0A8H4K636"/>
<dbReference type="GO" id="GO:0006897">
    <property type="term" value="P:endocytosis"/>
    <property type="evidence" value="ECO:0007669"/>
    <property type="project" value="TreeGrafter"/>
</dbReference>
<evidence type="ECO:0000259" key="4">
    <source>
        <dbReference type="PROSITE" id="PS51718"/>
    </source>
</evidence>
<dbReference type="InterPro" id="IPR001401">
    <property type="entry name" value="Dynamin_GTPase"/>
</dbReference>
<dbReference type="GO" id="GO:0003924">
    <property type="term" value="F:GTPase activity"/>
    <property type="evidence" value="ECO:0007669"/>
    <property type="project" value="InterPro"/>
</dbReference>
<dbReference type="Pfam" id="PF01031">
    <property type="entry name" value="Dynamin_M"/>
    <property type="match status" value="1"/>
</dbReference>
<name>A0A8H4K636_9HYPO</name>
<sequence length="708" mass="81992">MDLSLNFEVLGQLHSAKAKTLYDLYDSLRAYTRLQQGYQPPRIIVIGEQSSGKSSVLEAISHVRFPVQENLCTRFATELICRRASKTRIDASVRFEDQSRDPQSFQRNSFQEDDLPDIIEDAKKAMGLKRNGKFISKDVLQLEIEGPDIYPLHLVDLPGLFPKGENDQELGDKEAVEELVDSYIRKKNSIALVVITPNVKLNNQVALKKVNFKRTLGIITKLDLTRARSSNEKTYIRLAHKEIWGYRLALGWHVLRNRAEDETSLQCRDEIEDLFFQESAWSSVPEADRGIDNLRKKLSQALYERVKNTLPAVIEDIEDELADRRRTLKLLGNPRANPEDMRSVLISVAVGFQRIVRDGVYGKYQDDFFISLNEEETKLRSQVRNYTRAFDYVMRFRGTEYEVIPEKQNQPERCKPAKYLTKFVTQYENDDVDMEYITKEDFSYLLAKKATFNQGLEFPGFPSHDLAVQLFKYQAMNWKMIAEQHADLLLTVAKAFVDRVFQYIFRPGHTKSEIEAFLFTCVDPFFEEKRVTLRAKIDELWRPYDQCFAFPLDDDFYQGYSQKQADRLADQVYDLIRAKVPTISEDDNKKKVTRKMIREAIASKESSDEDEFGTSEVIDSMTVYYEMSRRTFTENVVNLAIESCLICDLPNILTPSMVDQMSKERLAELVGESEETTSRREVLLDEIEVLRNALAQCQRYKPRPITGA</sequence>